<dbReference type="InterPro" id="IPR013783">
    <property type="entry name" value="Ig-like_fold"/>
</dbReference>
<evidence type="ECO:0000313" key="1">
    <source>
        <dbReference type="EMBL" id="WNR42700.1"/>
    </source>
</evidence>
<proteinExistence type="predicted"/>
<dbReference type="EMBL" id="CP130319">
    <property type="protein sequence ID" value="WNR42700.1"/>
    <property type="molecule type" value="Genomic_DNA"/>
</dbReference>
<dbReference type="Pfam" id="PF13618">
    <property type="entry name" value="Gluconate_2-dh3"/>
    <property type="match status" value="1"/>
</dbReference>
<gene>
    <name evidence="1" type="ORF">MJB10_16420</name>
</gene>
<accession>A0AA96LPU7</accession>
<name>A0AA96LPU7_9BACL</name>
<dbReference type="InterPro" id="IPR027056">
    <property type="entry name" value="Gluconate_2DH_su3"/>
</dbReference>
<dbReference type="InterPro" id="IPR014756">
    <property type="entry name" value="Ig_E-set"/>
</dbReference>
<dbReference type="Gene3D" id="2.60.40.10">
    <property type="entry name" value="Immunoglobulins"/>
    <property type="match status" value="1"/>
</dbReference>
<dbReference type="KEGG" id="proo:MJB10_16420"/>
<dbReference type="RefSeq" id="WP_314796361.1">
    <property type="nucleotide sequence ID" value="NZ_CP130319.1"/>
</dbReference>
<keyword evidence="2" id="KW-1185">Reference proteome</keyword>
<protein>
    <submittedName>
        <fullName evidence="1">Gluconate 2-dehydrogenase subunit 3 family protein</fullName>
    </submittedName>
</protein>
<evidence type="ECO:0000313" key="2">
    <source>
        <dbReference type="Proteomes" id="UP001304650"/>
    </source>
</evidence>
<reference evidence="1" key="1">
    <citation type="submission" date="2022-02" db="EMBL/GenBank/DDBJ databases">
        <title>Paenibacillus sp. MBLB1832 Whole Genome Shotgun Sequencing.</title>
        <authorList>
            <person name="Hwang C.Y."/>
            <person name="Cho E.-S."/>
            <person name="Seo M.-J."/>
        </authorList>
    </citation>
    <scope>NUCLEOTIDE SEQUENCE</scope>
    <source>
        <strain evidence="1">MBLB1832</strain>
    </source>
</reference>
<sequence>MSARIYERSNWDQYVLNHCTKYLARENETPRHNYNMEYSYDDPKAFISENWRFPIVDSSNVPNNNAVTFVYAAPTTYPAWKVSVVGTFSDLFDGVPLKQIVFGGEPTRYYACSVLVPMGEVHTYKFNVNGQFKLDPINPQMTTLGNAQTWSRFFTQFCTTPISFQPWERKILDRFAEHILPFRTEEGSKFLQNYYNYLDRGTKEREYHEVYQLDEQVGVSNFIDKLVAKEEFHRLQDYRICLSIIDGVLRKRRPGQEPTAMSREVYVDLYNEMAQGNVDGWDYARYGDPKFFLQLVRRHTIIGAFAHPKYGGNIGAAGWSFLSETFCDQAGNLVFDWQRAIEKPLGHNNDYVG</sequence>
<organism evidence="1 2">
    <name type="scientific">Paenibacillus roseopurpureus</name>
    <dbReference type="NCBI Taxonomy" id="2918901"/>
    <lineage>
        <taxon>Bacteria</taxon>
        <taxon>Bacillati</taxon>
        <taxon>Bacillota</taxon>
        <taxon>Bacilli</taxon>
        <taxon>Bacillales</taxon>
        <taxon>Paenibacillaceae</taxon>
        <taxon>Paenibacillus</taxon>
    </lineage>
</organism>
<dbReference type="SUPFAM" id="SSF81296">
    <property type="entry name" value="E set domains"/>
    <property type="match status" value="1"/>
</dbReference>
<dbReference type="Proteomes" id="UP001304650">
    <property type="component" value="Chromosome"/>
</dbReference>
<dbReference type="AlphaFoldDB" id="A0AA96LPU7"/>